<evidence type="ECO:0008006" key="5">
    <source>
        <dbReference type="Google" id="ProtNLM"/>
    </source>
</evidence>
<dbReference type="InterPro" id="IPR036709">
    <property type="entry name" value="Autotransporte_beta_dom_sf"/>
</dbReference>
<evidence type="ECO:0000256" key="1">
    <source>
        <dbReference type="SAM" id="MobiDB-lite"/>
    </source>
</evidence>
<keyword evidence="2" id="KW-0812">Transmembrane</keyword>
<keyword evidence="2" id="KW-0472">Membrane</keyword>
<dbReference type="Pfam" id="PF04338">
    <property type="entry name" value="DUF481"/>
    <property type="match status" value="1"/>
</dbReference>
<keyword evidence="4" id="KW-1185">Reference proteome</keyword>
<dbReference type="SUPFAM" id="SSF103515">
    <property type="entry name" value="Autotransporter"/>
    <property type="match status" value="1"/>
</dbReference>
<evidence type="ECO:0000313" key="4">
    <source>
        <dbReference type="Proteomes" id="UP000242219"/>
    </source>
</evidence>
<comment type="caution">
    <text evidence="3">The sequence shown here is derived from an EMBL/GenBank/DDBJ whole genome shotgun (WGS) entry which is preliminary data.</text>
</comment>
<evidence type="ECO:0000256" key="2">
    <source>
        <dbReference type="SAM" id="Phobius"/>
    </source>
</evidence>
<keyword evidence="2" id="KW-1133">Transmembrane helix</keyword>
<dbReference type="Proteomes" id="UP000242219">
    <property type="component" value="Unassembled WGS sequence"/>
</dbReference>
<feature type="region of interest" description="Disordered" evidence="1">
    <location>
        <begin position="179"/>
        <end position="202"/>
    </location>
</feature>
<name>A0A1V6M2C2_9BACT</name>
<feature type="transmembrane region" description="Helical" evidence="2">
    <location>
        <begin position="35"/>
        <end position="55"/>
    </location>
</feature>
<evidence type="ECO:0000313" key="3">
    <source>
        <dbReference type="EMBL" id="OQD46525.1"/>
    </source>
</evidence>
<dbReference type="AlphaFoldDB" id="A0A1V6M2C2"/>
<protein>
    <recommendedName>
        <fullName evidence="5">DUF481 domain-containing protein</fullName>
    </recommendedName>
</protein>
<reference evidence="3 4" key="1">
    <citation type="journal article" date="2016" name="Genome Announc.">
        <title>Draft Genome Sequence of the Anaerobic Ammonium-Oxidizing Bacterium 'Candidatus Brocadia sp. 40'.</title>
        <authorList>
            <person name="Ali M."/>
            <person name="Haroon M.F."/>
            <person name="Narita Y."/>
            <person name="Zhang L."/>
            <person name="Rangel Shaw D."/>
            <person name="Okabe S."/>
            <person name="Saikaly P.E."/>
        </authorList>
    </citation>
    <scope>NUCLEOTIDE SEQUENCE [LARGE SCALE GENOMIC DNA]</scope>
    <source>
        <strain evidence="3 4">40</strain>
    </source>
</reference>
<proteinExistence type="predicted"/>
<dbReference type="EMBL" id="MJUW02000030">
    <property type="protein sequence ID" value="OQD46525.1"/>
    <property type="molecule type" value="Genomic_DNA"/>
</dbReference>
<sequence>MKRQPCCIECNGRIPFSLLRLESEELKVFVRKRNICLLPVVAFSVMWVRLVGMAYSDEIKMVDGTVLEGEIIKVDGELISLRRRDGSVSGLQMKDVTLISRGNEISIISRQGEKLSVLRIPKSENFSMNDVVWIKKDTLTLQDLGTETTNVAAKVGTPEAKNDAAQPSVAIDEKNAPAETKTVTAPPKTWKGHIDAGLTAKDGNTESTTANLKGGYANERECDNIYFDAIALYEIVTNRDTNVDEVTVNEQRATGKYEYKHTPRFYSFFNQYLEHDEIESLNYRSISSPGVGYRFLDSERLKYKAEAGPAYTLERFHGGITEDSLGVRVGQRLDWQFWRDTKFYAKSEFVESAEDTNDWRVYSGLGLRHNLTKSIAVSFEYLDQYNNMPAEGKMKEDRTFIGSVGYNF</sequence>
<dbReference type="InterPro" id="IPR007433">
    <property type="entry name" value="DUF481"/>
</dbReference>
<organism evidence="3 4">
    <name type="scientific">Candidatus Brocadia sapporoensis</name>
    <dbReference type="NCBI Taxonomy" id="392547"/>
    <lineage>
        <taxon>Bacteria</taxon>
        <taxon>Pseudomonadati</taxon>
        <taxon>Planctomycetota</taxon>
        <taxon>Candidatus Brocadiia</taxon>
        <taxon>Candidatus Brocadiales</taxon>
        <taxon>Candidatus Brocadiaceae</taxon>
        <taxon>Candidatus Brocadia</taxon>
    </lineage>
</organism>
<gene>
    <name evidence="3" type="ORF">BIY37_02890</name>
</gene>
<accession>A0A1V6M2C2</accession>